<proteinExistence type="predicted"/>
<name>A0ABT1T4C1_9SPHI</name>
<reference evidence="2 3" key="1">
    <citation type="submission" date="2022-07" db="EMBL/GenBank/DDBJ databases">
        <title>Mucilaginibacter sp. JC4.</title>
        <authorList>
            <person name="Le V."/>
            <person name="Ko S.-R."/>
            <person name="Ahn C.-Y."/>
            <person name="Oh H.-M."/>
        </authorList>
    </citation>
    <scope>NUCLEOTIDE SEQUENCE [LARGE SCALE GENOMIC DNA]</scope>
    <source>
        <strain evidence="2 3">JC4</strain>
    </source>
</reference>
<feature type="transmembrane region" description="Helical" evidence="1">
    <location>
        <begin position="6"/>
        <end position="27"/>
    </location>
</feature>
<sequence>MSFKNRSLWSYIFLVVVGLLIISGYINRNIQSKLVKRWHFKGPVEKIKYNIQGTPLVTIHDKEYNLYWAIWHNDVKIYKGDTLIKEKGDQRIKLIRPNAKDTIYFNTNK</sequence>
<dbReference type="RefSeq" id="WP_256539652.1">
    <property type="nucleotide sequence ID" value="NZ_JANHOH010000003.1"/>
</dbReference>
<evidence type="ECO:0000256" key="1">
    <source>
        <dbReference type="SAM" id="Phobius"/>
    </source>
</evidence>
<gene>
    <name evidence="2" type="ORF">NPE20_15905</name>
</gene>
<evidence type="ECO:0000313" key="2">
    <source>
        <dbReference type="EMBL" id="MCQ6959462.1"/>
    </source>
</evidence>
<keyword evidence="3" id="KW-1185">Reference proteome</keyword>
<dbReference type="EMBL" id="JANHOH010000003">
    <property type="protein sequence ID" value="MCQ6959462.1"/>
    <property type="molecule type" value="Genomic_DNA"/>
</dbReference>
<protein>
    <submittedName>
        <fullName evidence="2">Uncharacterized protein</fullName>
    </submittedName>
</protein>
<keyword evidence="1" id="KW-1133">Transmembrane helix</keyword>
<organism evidence="2 3">
    <name type="scientific">Mucilaginibacter aquariorum</name>
    <dbReference type="NCBI Taxonomy" id="2967225"/>
    <lineage>
        <taxon>Bacteria</taxon>
        <taxon>Pseudomonadati</taxon>
        <taxon>Bacteroidota</taxon>
        <taxon>Sphingobacteriia</taxon>
        <taxon>Sphingobacteriales</taxon>
        <taxon>Sphingobacteriaceae</taxon>
        <taxon>Mucilaginibacter</taxon>
    </lineage>
</organism>
<dbReference type="Proteomes" id="UP001204376">
    <property type="component" value="Unassembled WGS sequence"/>
</dbReference>
<accession>A0ABT1T4C1</accession>
<keyword evidence="1" id="KW-0812">Transmembrane</keyword>
<evidence type="ECO:0000313" key="3">
    <source>
        <dbReference type="Proteomes" id="UP001204376"/>
    </source>
</evidence>
<comment type="caution">
    <text evidence="2">The sequence shown here is derived from an EMBL/GenBank/DDBJ whole genome shotgun (WGS) entry which is preliminary data.</text>
</comment>
<keyword evidence="1" id="KW-0472">Membrane</keyword>